<gene>
    <name evidence="1" type="ORF">SAMN05444972_10241</name>
</gene>
<organism evidence="1 2">
    <name type="scientific">Marininema halotolerans</name>
    <dbReference type="NCBI Taxonomy" id="1155944"/>
    <lineage>
        <taxon>Bacteria</taxon>
        <taxon>Bacillati</taxon>
        <taxon>Bacillota</taxon>
        <taxon>Bacilli</taxon>
        <taxon>Bacillales</taxon>
        <taxon>Thermoactinomycetaceae</taxon>
        <taxon>Marininema</taxon>
    </lineage>
</organism>
<dbReference type="PANTHER" id="PTHR42830">
    <property type="entry name" value="OSMOTICALLY INDUCIBLE FAMILY PROTEIN"/>
    <property type="match status" value="1"/>
</dbReference>
<evidence type="ECO:0000313" key="2">
    <source>
        <dbReference type="Proteomes" id="UP000198660"/>
    </source>
</evidence>
<dbReference type="Proteomes" id="UP000198660">
    <property type="component" value="Unassembled WGS sequence"/>
</dbReference>
<dbReference type="Pfam" id="PF02566">
    <property type="entry name" value="OsmC"/>
    <property type="match status" value="1"/>
</dbReference>
<dbReference type="AlphaFoldDB" id="A0A1I6PNZ6"/>
<dbReference type="Gene3D" id="3.30.300.20">
    <property type="match status" value="1"/>
</dbReference>
<proteinExistence type="predicted"/>
<name>A0A1I6PNZ6_9BACL</name>
<dbReference type="PANTHER" id="PTHR42830:SF2">
    <property type="entry name" value="OSMC_OHR FAMILY PROTEIN"/>
    <property type="match status" value="1"/>
</dbReference>
<protein>
    <submittedName>
        <fullName evidence="1">Peroxiredoxin, SACOL1771 subfamily</fullName>
    </submittedName>
</protein>
<evidence type="ECO:0000313" key="1">
    <source>
        <dbReference type="EMBL" id="SFS41932.1"/>
    </source>
</evidence>
<dbReference type="SUPFAM" id="SSF82784">
    <property type="entry name" value="OsmC-like"/>
    <property type="match status" value="1"/>
</dbReference>
<dbReference type="InterPro" id="IPR052707">
    <property type="entry name" value="OsmC_Ohr_Peroxiredoxin"/>
</dbReference>
<dbReference type="InterPro" id="IPR036102">
    <property type="entry name" value="OsmC/Ohrsf"/>
</dbReference>
<dbReference type="RefSeq" id="WP_091833595.1">
    <property type="nucleotide sequence ID" value="NZ_FPAA01000002.1"/>
</dbReference>
<accession>A0A1I6PNZ6</accession>
<dbReference type="InterPro" id="IPR015946">
    <property type="entry name" value="KH_dom-like_a/b"/>
</dbReference>
<dbReference type="EMBL" id="FPAA01000002">
    <property type="protein sequence ID" value="SFS41932.1"/>
    <property type="molecule type" value="Genomic_DNA"/>
</dbReference>
<reference evidence="2" key="1">
    <citation type="submission" date="2016-10" db="EMBL/GenBank/DDBJ databases">
        <authorList>
            <person name="Varghese N."/>
            <person name="Submissions S."/>
        </authorList>
    </citation>
    <scope>NUCLEOTIDE SEQUENCE [LARGE SCALE GENOMIC DNA]</scope>
    <source>
        <strain evidence="2">DSM 45789</strain>
    </source>
</reference>
<dbReference type="OrthoDB" id="2242871at2"/>
<dbReference type="InterPro" id="IPR003718">
    <property type="entry name" value="OsmC/Ohr_fam"/>
</dbReference>
<sequence length="153" mass="16332">MPKHEFRLTADWFGGRAGEGHIAAGNLNTKISIPEVMKGPGIGTNPDEMMIGAAATCYLITLAAMLERKNIPVSSLTLETIGVVSVEMTGQIFEKMTHRPHVILHSGVNVEQMEEARAATEAAERRCMISNAMRGNVALAVEATVVIASSNGD</sequence>
<keyword evidence="2" id="KW-1185">Reference proteome</keyword>